<accession>A0A225AQY9</accession>
<evidence type="ECO:0000256" key="3">
    <source>
        <dbReference type="SAM" id="MobiDB-lite"/>
    </source>
</evidence>
<dbReference type="AlphaFoldDB" id="A0A225AQY9"/>
<protein>
    <recommendedName>
        <fullName evidence="6">Sister chromatid cohesion protein Dcc1</fullName>
    </recommendedName>
</protein>
<evidence type="ECO:0000256" key="1">
    <source>
        <dbReference type="ARBA" id="ARBA00007017"/>
    </source>
</evidence>
<feature type="region of interest" description="Disordered" evidence="3">
    <location>
        <begin position="42"/>
        <end position="65"/>
    </location>
</feature>
<feature type="compositionally biased region" description="Basic and acidic residues" evidence="3">
    <location>
        <begin position="403"/>
        <end position="413"/>
    </location>
</feature>
<comment type="caution">
    <text evidence="4">The sequence shown here is derived from an EMBL/GenBank/DDBJ whole genome shotgun (WGS) entry which is preliminary data.</text>
</comment>
<dbReference type="GO" id="GO:0034088">
    <property type="term" value="P:maintenance of mitotic sister chromatid cohesion"/>
    <property type="evidence" value="ECO:0007669"/>
    <property type="project" value="TreeGrafter"/>
</dbReference>
<dbReference type="Proteomes" id="UP000214365">
    <property type="component" value="Unassembled WGS sequence"/>
</dbReference>
<dbReference type="Pfam" id="PF09724">
    <property type="entry name" value="Dcc1"/>
    <property type="match status" value="1"/>
</dbReference>
<gene>
    <name evidence="4" type="ORF">UA08_00247</name>
</gene>
<dbReference type="InterPro" id="IPR019128">
    <property type="entry name" value="Dcc1"/>
</dbReference>
<dbReference type="GO" id="GO:0000785">
    <property type="term" value="C:chromatin"/>
    <property type="evidence" value="ECO:0007669"/>
    <property type="project" value="TreeGrafter"/>
</dbReference>
<dbReference type="EMBL" id="LFMY01000001">
    <property type="protein sequence ID" value="OKL64022.1"/>
    <property type="molecule type" value="Genomic_DNA"/>
</dbReference>
<evidence type="ECO:0008006" key="6">
    <source>
        <dbReference type="Google" id="ProtNLM"/>
    </source>
</evidence>
<name>A0A225AQY9_TALAT</name>
<feature type="compositionally biased region" description="Polar residues" evidence="3">
    <location>
        <begin position="390"/>
        <end position="401"/>
    </location>
</feature>
<dbReference type="RefSeq" id="XP_020124143.1">
    <property type="nucleotide sequence ID" value="XM_020260032.1"/>
</dbReference>
<evidence type="ECO:0000313" key="5">
    <source>
        <dbReference type="Proteomes" id="UP000214365"/>
    </source>
</evidence>
<feature type="region of interest" description="Disordered" evidence="3">
    <location>
        <begin position="386"/>
        <end position="413"/>
    </location>
</feature>
<dbReference type="PANTHER" id="PTHR13395:SF6">
    <property type="entry name" value="SISTER CHROMATID COHESION PROTEIN DCC1"/>
    <property type="match status" value="1"/>
</dbReference>
<comment type="similarity">
    <text evidence="1">Belongs to the DCC1 family.</text>
</comment>
<dbReference type="PANTHER" id="PTHR13395">
    <property type="entry name" value="SISTER CHROMATID COHESION PROTEIN DCC1-RELATED"/>
    <property type="match status" value="1"/>
</dbReference>
<dbReference type="GeneID" id="31000002"/>
<keyword evidence="5" id="KW-1185">Reference proteome</keyword>
<sequence>MSTQTARAIRFTHTAPQQAFRLLELTPEILELISSENAPTLYLKSPGTDNTTTTGPEDTGADNNNAYVNLCTPTKTFRIRQVQSSNSIHVIKPSDEKSEVVPLIAKKRRQSNDNSDINNDEMDIPESVTAIAKCASTLEIHALNHAESLAEAKRTLRRILPVYDTNTMRGKRVDDGDVEMAGVHDSNDNKRGITKDAIFDDLPFAKSQCQMAWFELCAFVPDDGGLAAFRPSARIKLELWRMVLEGCILQNIDLEKQFLVADLWKAALGEDNDENGKEETFFSKTLFDAVVRRLAEGNNADSELKWSNMDKKVCIQWIGETYLEATAPNERLAIGRSEFLNAWKDLLPETWRDEASLNSLPEYSYKYPDPVSICFIHEAERERVKRETKNASGNVANAKNSRNWHERFKNQRK</sequence>
<evidence type="ECO:0000313" key="4">
    <source>
        <dbReference type="EMBL" id="OKL64022.1"/>
    </source>
</evidence>
<dbReference type="OrthoDB" id="5199543at2759"/>
<evidence type="ECO:0000256" key="2">
    <source>
        <dbReference type="ARBA" id="ARBA00022705"/>
    </source>
</evidence>
<dbReference type="GO" id="GO:0000775">
    <property type="term" value="C:chromosome, centromeric region"/>
    <property type="evidence" value="ECO:0007669"/>
    <property type="project" value="TreeGrafter"/>
</dbReference>
<dbReference type="GO" id="GO:0031390">
    <property type="term" value="C:Ctf18 RFC-like complex"/>
    <property type="evidence" value="ECO:0007669"/>
    <property type="project" value="InterPro"/>
</dbReference>
<dbReference type="STRING" id="1441469.A0A225AQY9"/>
<organism evidence="4 5">
    <name type="scientific">Talaromyces atroroseus</name>
    <dbReference type="NCBI Taxonomy" id="1441469"/>
    <lineage>
        <taxon>Eukaryota</taxon>
        <taxon>Fungi</taxon>
        <taxon>Dikarya</taxon>
        <taxon>Ascomycota</taxon>
        <taxon>Pezizomycotina</taxon>
        <taxon>Eurotiomycetes</taxon>
        <taxon>Eurotiomycetidae</taxon>
        <taxon>Eurotiales</taxon>
        <taxon>Trichocomaceae</taxon>
        <taxon>Talaromyces</taxon>
        <taxon>Talaromyces sect. Trachyspermi</taxon>
    </lineage>
</organism>
<dbReference type="GO" id="GO:0006260">
    <property type="term" value="P:DNA replication"/>
    <property type="evidence" value="ECO:0007669"/>
    <property type="project" value="UniProtKB-KW"/>
</dbReference>
<reference evidence="4 5" key="1">
    <citation type="submission" date="2015-06" db="EMBL/GenBank/DDBJ databases">
        <title>Talaromyces atroroseus IBT 11181 draft genome.</title>
        <authorList>
            <person name="Rasmussen K.B."/>
            <person name="Rasmussen S."/>
            <person name="Petersen B."/>
            <person name="Sicheritz-Ponten T."/>
            <person name="Mortensen U.H."/>
            <person name="Thrane U."/>
        </authorList>
    </citation>
    <scope>NUCLEOTIDE SEQUENCE [LARGE SCALE GENOMIC DNA]</scope>
    <source>
        <strain evidence="4 5">IBT 11181</strain>
    </source>
</reference>
<keyword evidence="2" id="KW-0235">DNA replication</keyword>
<feature type="compositionally biased region" description="Low complexity" evidence="3">
    <location>
        <begin position="47"/>
        <end position="62"/>
    </location>
</feature>
<proteinExistence type="inferred from homology"/>